<feature type="signal peptide" evidence="1">
    <location>
        <begin position="1"/>
        <end position="25"/>
    </location>
</feature>
<evidence type="ECO:0000313" key="3">
    <source>
        <dbReference type="Proteomes" id="UP000030652"/>
    </source>
</evidence>
<dbReference type="Proteomes" id="UP000030652">
    <property type="component" value="Unassembled WGS sequence"/>
</dbReference>
<comment type="caution">
    <text evidence="2">The sequence shown here is derived from an EMBL/GenBank/DDBJ whole genome shotgun (WGS) entry which is preliminary data.</text>
</comment>
<sequence length="359" mass="41202">MNCQPLWRLLQTSFFVLIISSAAFGQVAHDIKVKLQPETHRIEVVDKITLPPESLEKEPLHFTIHQGLEPEVLGEDIVLRKISGAEAGRFFSENPSLQGNIAMELFEVKLPSWTNQFTIKYAGEIYHPVREYGEEYARSFSVSPGIIFPEGIFLSGSTFWYPHFANEMVTFNLSVELPAGWSSVSQGKRVSHDIDDDTMRDVWVEDNPQEEIYLISSEFTEYSQAAGAVEAMAFLRNPDSQLAQKYLDTTAQYLEMYRKLLGPYPYSKFALVENFWETGYGMPSFTLLGPRVIRFPFILHSSYPHEILHNWWGNGVYTDYEKGNWLKVLQPILPTILLKNSMARPLNTVVRFSRNIRTT</sequence>
<name>A0A0B0EKH3_9BACT</name>
<dbReference type="Gene3D" id="1.10.390.10">
    <property type="entry name" value="Neutral Protease Domain 2"/>
    <property type="match status" value="1"/>
</dbReference>
<dbReference type="SUPFAM" id="SSF55486">
    <property type="entry name" value="Metalloproteases ('zincins'), catalytic domain"/>
    <property type="match status" value="1"/>
</dbReference>
<protein>
    <submittedName>
        <fullName evidence="2">Peptidase</fullName>
    </submittedName>
</protein>
<dbReference type="eggNOG" id="COG0308">
    <property type="taxonomic scope" value="Bacteria"/>
</dbReference>
<accession>A0A0B0EKH3</accession>
<reference evidence="2 3" key="1">
    <citation type="submission" date="2014-10" db="EMBL/GenBank/DDBJ databases">
        <title>Draft genome of anammox bacterium scalindua brodae, obtained using differential coverage binning of sequence data from two enrichment reactors.</title>
        <authorList>
            <person name="Speth D.R."/>
            <person name="Russ L."/>
            <person name="Kartal B."/>
            <person name="Op den Camp H.J."/>
            <person name="Dutilh B.E."/>
            <person name="Jetten M.S."/>
        </authorList>
    </citation>
    <scope>NUCLEOTIDE SEQUENCE [LARGE SCALE GENOMIC DNA]</scope>
    <source>
        <strain evidence="2">RU1</strain>
    </source>
</reference>
<gene>
    <name evidence="2" type="ORF">SCABRO_02678</name>
</gene>
<evidence type="ECO:0000313" key="2">
    <source>
        <dbReference type="EMBL" id="KHE91623.1"/>
    </source>
</evidence>
<dbReference type="InterPro" id="IPR027268">
    <property type="entry name" value="Peptidase_M4/M1_CTD_sf"/>
</dbReference>
<proteinExistence type="predicted"/>
<keyword evidence="1" id="KW-0732">Signal</keyword>
<dbReference type="AlphaFoldDB" id="A0A0B0EKH3"/>
<organism evidence="2 3">
    <name type="scientific">Candidatus Scalindua brodae</name>
    <dbReference type="NCBI Taxonomy" id="237368"/>
    <lineage>
        <taxon>Bacteria</taxon>
        <taxon>Pseudomonadati</taxon>
        <taxon>Planctomycetota</taxon>
        <taxon>Candidatus Brocadiia</taxon>
        <taxon>Candidatus Brocadiales</taxon>
        <taxon>Candidatus Scalinduaceae</taxon>
        <taxon>Candidatus Scalindua</taxon>
    </lineage>
</organism>
<dbReference type="PATRIC" id="fig|237368.3.peg.2896"/>
<feature type="chain" id="PRO_5002074497" evidence="1">
    <location>
        <begin position="26"/>
        <end position="359"/>
    </location>
</feature>
<evidence type="ECO:0000256" key="1">
    <source>
        <dbReference type="SAM" id="SignalP"/>
    </source>
</evidence>
<dbReference type="EMBL" id="JRYO01000189">
    <property type="protein sequence ID" value="KHE91623.1"/>
    <property type="molecule type" value="Genomic_DNA"/>
</dbReference>